<accession>A0ABS0DD31</accession>
<keyword evidence="2" id="KW-0067">ATP-binding</keyword>
<evidence type="ECO:0000256" key="4">
    <source>
        <dbReference type="SAM" id="Phobius"/>
    </source>
</evidence>
<dbReference type="RefSeq" id="WP_195003154.1">
    <property type="nucleotide sequence ID" value="NZ_JADLQN010000002.1"/>
</dbReference>
<dbReference type="InterPro" id="IPR013126">
    <property type="entry name" value="Hsp_70_fam"/>
</dbReference>
<gene>
    <name evidence="5" type="ORF">IU449_17770</name>
</gene>
<comment type="caution">
    <text evidence="5">The sequence shown here is derived from an EMBL/GenBank/DDBJ whole genome shotgun (WGS) entry which is preliminary data.</text>
</comment>
<sequence length="361" mass="38008">MVLVLGVSAGAGGARAILTHSDQPHLPPIDSCAVDRRPGAEVDEAVFEVIRLMSVSAHNRDELIASTAVTCRCAEHAEAIRRAAGRRRLTIVDEPLAQVRYLRFTGRLPESGSVVIYDLGSSGLTLTQVDTRVEAVLAVDHSSTPGGDDYDALLRNRLAHAGVRADRAAARRHREELSTARVVTAIDPGSGERAVLTHSDLAELLADGVRRSATAVERLIERTGTRPEALVLVGGCARSPIVCEELAEVIDLPIVYSPEPEHVSARGAVLLAAERPSGDVHMPRLRTDPATPAGAGSGSARGVRRWKLITAAVVTLVLGATVAGLLAFGRDTHRTPDTGSTPTLIIPLTVESAPANPSAAN</sequence>
<name>A0ABS0DD31_9NOCA</name>
<keyword evidence="4" id="KW-0812">Transmembrane</keyword>
<dbReference type="Proteomes" id="UP000707731">
    <property type="component" value="Unassembled WGS sequence"/>
</dbReference>
<dbReference type="Gene3D" id="3.30.420.40">
    <property type="match status" value="2"/>
</dbReference>
<evidence type="ECO:0000256" key="2">
    <source>
        <dbReference type="ARBA" id="ARBA00022840"/>
    </source>
</evidence>
<dbReference type="PANTHER" id="PTHR42749">
    <property type="entry name" value="CELL SHAPE-DETERMINING PROTEIN MREB"/>
    <property type="match status" value="1"/>
</dbReference>
<keyword evidence="4" id="KW-1133">Transmembrane helix</keyword>
<feature type="transmembrane region" description="Helical" evidence="4">
    <location>
        <begin position="308"/>
        <end position="328"/>
    </location>
</feature>
<keyword evidence="3" id="KW-0143">Chaperone</keyword>
<dbReference type="PANTHER" id="PTHR42749:SF1">
    <property type="entry name" value="CELL SHAPE-DETERMINING PROTEIN MREB"/>
    <property type="match status" value="1"/>
</dbReference>
<dbReference type="SUPFAM" id="SSF53067">
    <property type="entry name" value="Actin-like ATPase domain"/>
    <property type="match status" value="1"/>
</dbReference>
<keyword evidence="4" id="KW-0472">Membrane</keyword>
<keyword evidence="6" id="KW-1185">Reference proteome</keyword>
<reference evidence="5 6" key="1">
    <citation type="submission" date="2020-10" db="EMBL/GenBank/DDBJ databases">
        <title>Identification of Nocardia species via Next-generation sequencing and recognition of intraspecies genetic diversity.</title>
        <authorList>
            <person name="Li P."/>
            <person name="Li P."/>
            <person name="Lu B."/>
        </authorList>
    </citation>
    <scope>NUCLEOTIDE SEQUENCE [LARGE SCALE GENOMIC DNA]</scope>
    <source>
        <strain evidence="5 6">BJ06-0143</strain>
    </source>
</reference>
<evidence type="ECO:0000256" key="1">
    <source>
        <dbReference type="ARBA" id="ARBA00022741"/>
    </source>
</evidence>
<proteinExistence type="predicted"/>
<dbReference type="Gene3D" id="3.90.640.10">
    <property type="entry name" value="Actin, Chain A, domain 4"/>
    <property type="match status" value="1"/>
</dbReference>
<evidence type="ECO:0000256" key="3">
    <source>
        <dbReference type="ARBA" id="ARBA00023186"/>
    </source>
</evidence>
<dbReference type="InterPro" id="IPR043129">
    <property type="entry name" value="ATPase_NBD"/>
</dbReference>
<organism evidence="5 6">
    <name type="scientific">Nocardia higoensis</name>
    <dbReference type="NCBI Taxonomy" id="228599"/>
    <lineage>
        <taxon>Bacteria</taxon>
        <taxon>Bacillati</taxon>
        <taxon>Actinomycetota</taxon>
        <taxon>Actinomycetes</taxon>
        <taxon>Mycobacteriales</taxon>
        <taxon>Nocardiaceae</taxon>
        <taxon>Nocardia</taxon>
    </lineage>
</organism>
<dbReference type="EMBL" id="JADLQN010000002">
    <property type="protein sequence ID" value="MBF6356371.1"/>
    <property type="molecule type" value="Genomic_DNA"/>
</dbReference>
<keyword evidence="1" id="KW-0547">Nucleotide-binding</keyword>
<evidence type="ECO:0000313" key="6">
    <source>
        <dbReference type="Proteomes" id="UP000707731"/>
    </source>
</evidence>
<evidence type="ECO:0000313" key="5">
    <source>
        <dbReference type="EMBL" id="MBF6356371.1"/>
    </source>
</evidence>
<protein>
    <submittedName>
        <fullName evidence="5">Hsp70 family protein</fullName>
    </submittedName>
</protein>
<dbReference type="Pfam" id="PF00012">
    <property type="entry name" value="HSP70"/>
    <property type="match status" value="1"/>
</dbReference>